<comment type="similarity">
    <text evidence="1 5 6">Belongs to the peptidase S8 family.</text>
</comment>
<evidence type="ECO:0000256" key="5">
    <source>
        <dbReference type="PROSITE-ProRule" id="PRU01240"/>
    </source>
</evidence>
<evidence type="ECO:0000259" key="9">
    <source>
        <dbReference type="Pfam" id="PF05922"/>
    </source>
</evidence>
<dbReference type="RefSeq" id="WP_203907751.1">
    <property type="nucleotide sequence ID" value="NZ_BONY01000009.1"/>
</dbReference>
<evidence type="ECO:0000256" key="4">
    <source>
        <dbReference type="ARBA" id="ARBA00022825"/>
    </source>
</evidence>
<feature type="active site" description="Charge relay system" evidence="5">
    <location>
        <position position="194"/>
    </location>
</feature>
<feature type="active site" description="Charge relay system" evidence="5">
    <location>
        <position position="162"/>
    </location>
</feature>
<dbReference type="PROSITE" id="PS00136">
    <property type="entry name" value="SUBTILASE_ASP"/>
    <property type="match status" value="1"/>
</dbReference>
<dbReference type="PROSITE" id="PS00138">
    <property type="entry name" value="SUBTILASE_SER"/>
    <property type="match status" value="1"/>
</dbReference>
<dbReference type="Gene3D" id="3.40.50.200">
    <property type="entry name" value="Peptidase S8/S53 domain"/>
    <property type="match status" value="1"/>
</dbReference>
<evidence type="ECO:0000313" key="12">
    <source>
        <dbReference type="Proteomes" id="UP000612899"/>
    </source>
</evidence>
<dbReference type="Gene3D" id="2.120.10.70">
    <property type="entry name" value="Fucose-specific lectin"/>
    <property type="match status" value="1"/>
</dbReference>
<evidence type="ECO:0000259" key="10">
    <source>
        <dbReference type="Pfam" id="PF26607"/>
    </source>
</evidence>
<dbReference type="InterPro" id="IPR037045">
    <property type="entry name" value="S8pro/Inhibitor_I9_sf"/>
</dbReference>
<name>A0A8J3Q5M9_9ACTN</name>
<dbReference type="PANTHER" id="PTHR43806:SF11">
    <property type="entry name" value="CEREVISIN-RELATED"/>
    <property type="match status" value="1"/>
</dbReference>
<keyword evidence="7" id="KW-0812">Transmembrane</keyword>
<protein>
    <recommendedName>
        <fullName evidence="13">S8 family peptidase</fullName>
    </recommendedName>
</protein>
<dbReference type="Pfam" id="PF26607">
    <property type="entry name" value="DUF8189"/>
    <property type="match status" value="1"/>
</dbReference>
<dbReference type="GO" id="GO:0006508">
    <property type="term" value="P:proteolysis"/>
    <property type="evidence" value="ECO:0007669"/>
    <property type="project" value="UniProtKB-KW"/>
</dbReference>
<keyword evidence="7" id="KW-1133">Transmembrane helix</keyword>
<evidence type="ECO:0008006" key="13">
    <source>
        <dbReference type="Google" id="ProtNLM"/>
    </source>
</evidence>
<dbReference type="Pfam" id="PF00082">
    <property type="entry name" value="Peptidase_S8"/>
    <property type="match status" value="1"/>
</dbReference>
<dbReference type="InterPro" id="IPR015500">
    <property type="entry name" value="Peptidase_S8_subtilisin-rel"/>
</dbReference>
<dbReference type="InterPro" id="IPR058502">
    <property type="entry name" value="PLL-like_beta-prop"/>
</dbReference>
<evidence type="ECO:0000256" key="2">
    <source>
        <dbReference type="ARBA" id="ARBA00022670"/>
    </source>
</evidence>
<dbReference type="SUPFAM" id="SSF52743">
    <property type="entry name" value="Subtilisin-like"/>
    <property type="match status" value="1"/>
</dbReference>
<dbReference type="InterPro" id="IPR010259">
    <property type="entry name" value="S8pro/Inhibitor_I9"/>
</dbReference>
<dbReference type="FunFam" id="3.40.50.200:FF:000014">
    <property type="entry name" value="Proteinase K"/>
    <property type="match status" value="1"/>
</dbReference>
<accession>A0A8J3Q5M9</accession>
<dbReference type="SUPFAM" id="SSF54897">
    <property type="entry name" value="Protease propeptides/inhibitors"/>
    <property type="match status" value="1"/>
</dbReference>
<dbReference type="AlphaFoldDB" id="A0A8J3Q5M9"/>
<evidence type="ECO:0000256" key="7">
    <source>
        <dbReference type="SAM" id="Phobius"/>
    </source>
</evidence>
<keyword evidence="3 5" id="KW-0378">Hydrolase</keyword>
<dbReference type="Gene3D" id="3.30.70.80">
    <property type="entry name" value="Peptidase S8 propeptide/proteinase inhibitor I9"/>
    <property type="match status" value="1"/>
</dbReference>
<feature type="domain" description="Peptidase S8/S53" evidence="8">
    <location>
        <begin position="154"/>
        <end position="387"/>
    </location>
</feature>
<feature type="domain" description="PLL-like beta propeller" evidence="10">
    <location>
        <begin position="408"/>
        <end position="657"/>
    </location>
</feature>
<dbReference type="EMBL" id="BONY01000009">
    <property type="protein sequence ID" value="GIH03857.1"/>
    <property type="molecule type" value="Genomic_DNA"/>
</dbReference>
<dbReference type="Pfam" id="PF05922">
    <property type="entry name" value="Inhibitor_I9"/>
    <property type="match status" value="1"/>
</dbReference>
<evidence type="ECO:0000256" key="1">
    <source>
        <dbReference type="ARBA" id="ARBA00011073"/>
    </source>
</evidence>
<sequence>MTSPSNGRRGPYLATMAAVAVVTAISFGTATDARADTGQIRAAGTADVVADSYLVAFKDTVAKERVSAKASELAARFHGRTGHLFHTAVRGFAVSMSQRDAKRLAADPSVAYVQQNGIYRVADTQSPAPSWGLDRIDQRNLPLNNAYTHPTFASGVKAYVIDTGIRLTHTDFGGRAVSGVDEIDGGTADDANGHGTHVAATIGGSTFGVAKGVTLVAVRVLDASGSGTTADVIAGIDWVTEDHQPGELAVANMSLGGAADSLLDAAVKRSIDDGIVYGVAAGNNNRDACQGSPARVPAAITVGATTIGDARASFSNFGSCVDIFAPGAGITSAWNGSDSDARTISGTSMATPHVVGAAAIALAQNPSLEPFNVRDFLVELATGGVVTDRGSGSPDKLLFCCPVSVTSTTVTPNADGRLTMFAADSGHSVWTRTQLAPGSGTWSNWTRFATALSTIVAKTNGNGLIEVFGADETGRVWHRWQAAPNSASWSTWEVFATALSDAPSAMAVAAAANGGLTFFALDDIGRIWGRVQYIGSNGSNGGGSWSPWGQLDGTLSAITAQTNGNGLIELFGVAPDGLVYHRWELVHNTGSWAPWEYFGASLPLPSTISATVVPNGPVVVFGTDSSARIWGRLAYIGPNGSNGGGSWSPWGQLDGALTGITAITGPDRRNELFGVDGWGKLFHRKELAPISGSWSPWESVTRPNG</sequence>
<dbReference type="InterPro" id="IPR023828">
    <property type="entry name" value="Peptidase_S8_Ser-AS"/>
</dbReference>
<dbReference type="PRINTS" id="PR00723">
    <property type="entry name" value="SUBTILISIN"/>
</dbReference>
<organism evidence="11 12">
    <name type="scientific">Rhizocola hellebori</name>
    <dbReference type="NCBI Taxonomy" id="1392758"/>
    <lineage>
        <taxon>Bacteria</taxon>
        <taxon>Bacillati</taxon>
        <taxon>Actinomycetota</taxon>
        <taxon>Actinomycetes</taxon>
        <taxon>Micromonosporales</taxon>
        <taxon>Micromonosporaceae</taxon>
        <taxon>Rhizocola</taxon>
    </lineage>
</organism>
<dbReference type="InterPro" id="IPR000209">
    <property type="entry name" value="Peptidase_S8/S53_dom"/>
</dbReference>
<evidence type="ECO:0000256" key="6">
    <source>
        <dbReference type="RuleBase" id="RU003355"/>
    </source>
</evidence>
<dbReference type="CDD" id="cd04077">
    <property type="entry name" value="Peptidases_S8_PCSK9_ProteinaseK_like"/>
    <property type="match status" value="1"/>
</dbReference>
<evidence type="ECO:0000256" key="3">
    <source>
        <dbReference type="ARBA" id="ARBA00022801"/>
    </source>
</evidence>
<keyword evidence="4 5" id="KW-0720">Serine protease</keyword>
<dbReference type="InterPro" id="IPR036852">
    <property type="entry name" value="Peptidase_S8/S53_dom_sf"/>
</dbReference>
<dbReference type="InterPro" id="IPR034193">
    <property type="entry name" value="PCSK9_ProteinaseK-like"/>
</dbReference>
<feature type="domain" description="Inhibitor I9" evidence="9">
    <location>
        <begin position="52"/>
        <end position="121"/>
    </location>
</feature>
<dbReference type="PROSITE" id="PS51892">
    <property type="entry name" value="SUBTILASE"/>
    <property type="match status" value="1"/>
</dbReference>
<dbReference type="GO" id="GO:0004252">
    <property type="term" value="F:serine-type endopeptidase activity"/>
    <property type="evidence" value="ECO:0007669"/>
    <property type="project" value="UniProtKB-UniRule"/>
</dbReference>
<gene>
    <name evidence="11" type="ORF">Rhe02_19240</name>
</gene>
<feature type="active site" description="Charge relay system" evidence="5">
    <location>
        <position position="348"/>
    </location>
</feature>
<dbReference type="PANTHER" id="PTHR43806">
    <property type="entry name" value="PEPTIDASE S8"/>
    <property type="match status" value="1"/>
</dbReference>
<reference evidence="11" key="1">
    <citation type="submission" date="2021-01" db="EMBL/GenBank/DDBJ databases">
        <title>Whole genome shotgun sequence of Rhizocola hellebori NBRC 109834.</title>
        <authorList>
            <person name="Komaki H."/>
            <person name="Tamura T."/>
        </authorList>
    </citation>
    <scope>NUCLEOTIDE SEQUENCE</scope>
    <source>
        <strain evidence="11">NBRC 109834</strain>
    </source>
</reference>
<evidence type="ECO:0000313" key="11">
    <source>
        <dbReference type="EMBL" id="GIH03857.1"/>
    </source>
</evidence>
<feature type="transmembrane region" description="Helical" evidence="7">
    <location>
        <begin position="12"/>
        <end position="30"/>
    </location>
</feature>
<comment type="caution">
    <text evidence="11">The sequence shown here is derived from an EMBL/GenBank/DDBJ whole genome shotgun (WGS) entry which is preliminary data.</text>
</comment>
<evidence type="ECO:0000259" key="8">
    <source>
        <dbReference type="Pfam" id="PF00082"/>
    </source>
</evidence>
<dbReference type="Proteomes" id="UP000612899">
    <property type="component" value="Unassembled WGS sequence"/>
</dbReference>
<keyword evidence="2 5" id="KW-0645">Protease</keyword>
<keyword evidence="12" id="KW-1185">Reference proteome</keyword>
<dbReference type="InterPro" id="IPR050131">
    <property type="entry name" value="Peptidase_S8_subtilisin-like"/>
</dbReference>
<keyword evidence="7" id="KW-0472">Membrane</keyword>
<dbReference type="InterPro" id="IPR023827">
    <property type="entry name" value="Peptidase_S8_Asp-AS"/>
</dbReference>
<dbReference type="SUPFAM" id="SSF89372">
    <property type="entry name" value="Fucose-specific lectin"/>
    <property type="match status" value="2"/>
</dbReference>
<dbReference type="GO" id="GO:0005615">
    <property type="term" value="C:extracellular space"/>
    <property type="evidence" value="ECO:0007669"/>
    <property type="project" value="TreeGrafter"/>
</dbReference>
<proteinExistence type="inferred from homology"/>